<evidence type="ECO:0000256" key="1">
    <source>
        <dbReference type="ARBA" id="ARBA00022722"/>
    </source>
</evidence>
<keyword evidence="1" id="KW-0540">Nuclease</keyword>
<dbReference type="EMBL" id="FNQV01000005">
    <property type="protein sequence ID" value="SEA14532.1"/>
    <property type="molecule type" value="Genomic_DNA"/>
</dbReference>
<proteinExistence type="predicted"/>
<dbReference type="GO" id="GO:0003676">
    <property type="term" value="F:nucleic acid binding"/>
    <property type="evidence" value="ECO:0007669"/>
    <property type="project" value="InterPro"/>
</dbReference>
<dbReference type="SMART" id="SM00479">
    <property type="entry name" value="EXOIII"/>
    <property type="match status" value="1"/>
</dbReference>
<keyword evidence="3" id="KW-0269">Exonuclease</keyword>
<sequence>MTWSAGPLLGFDTETTGVNTATDRIVTAALVYDDGRGNRETHTWLINPGVEIPPAASQVHGITTEMARASGQPPALALAEISARLVDALRSGIPLVAFNAAFDLSIIERELARHGLPSLAERAEVCPILDPLVIDRAVDRYRRGKRRLADIAVAYGLSVSENLHTAEVDVFATLDVLRAILASHPDLGLQELRAIHSWQCDAHRAWAENFNSWRTTKGLSGPGASPHWPIEPIG</sequence>
<name>A0A1H3YU12_9ACTO</name>
<dbReference type="InterPro" id="IPR012337">
    <property type="entry name" value="RNaseH-like_sf"/>
</dbReference>
<gene>
    <name evidence="5" type="ORF">SAMN02910418_00984</name>
</gene>
<dbReference type="OrthoDB" id="9791657at2"/>
<dbReference type="Gene3D" id="3.30.420.10">
    <property type="entry name" value="Ribonuclease H-like superfamily/Ribonuclease H"/>
    <property type="match status" value="1"/>
</dbReference>
<dbReference type="RefSeq" id="WP_092562978.1">
    <property type="nucleotide sequence ID" value="NZ_FNQV01000005.1"/>
</dbReference>
<dbReference type="InterPro" id="IPR036397">
    <property type="entry name" value="RNaseH_sf"/>
</dbReference>
<dbReference type="AlphaFoldDB" id="A0A1H3YU12"/>
<dbReference type="NCBIfam" id="NF005927">
    <property type="entry name" value="PRK07942.1"/>
    <property type="match status" value="1"/>
</dbReference>
<evidence type="ECO:0000259" key="4">
    <source>
        <dbReference type="SMART" id="SM00479"/>
    </source>
</evidence>
<protein>
    <submittedName>
        <fullName evidence="5">DNA polymerase-3 subunit epsilon</fullName>
    </submittedName>
</protein>
<dbReference type="Pfam" id="PF00929">
    <property type="entry name" value="RNase_T"/>
    <property type="match status" value="1"/>
</dbReference>
<dbReference type="PANTHER" id="PTHR30231">
    <property type="entry name" value="DNA POLYMERASE III SUBUNIT EPSILON"/>
    <property type="match status" value="1"/>
</dbReference>
<dbReference type="GO" id="GO:0008408">
    <property type="term" value="F:3'-5' exonuclease activity"/>
    <property type="evidence" value="ECO:0007669"/>
    <property type="project" value="TreeGrafter"/>
</dbReference>
<reference evidence="6" key="1">
    <citation type="submission" date="2016-10" db="EMBL/GenBank/DDBJ databases">
        <authorList>
            <person name="Varghese N."/>
            <person name="Submissions S."/>
        </authorList>
    </citation>
    <scope>NUCLEOTIDE SEQUENCE [LARGE SCALE GENOMIC DNA]</scope>
    <source>
        <strain evidence="6">KPR-1</strain>
    </source>
</reference>
<accession>A0A1H3YU12</accession>
<dbReference type="GO" id="GO:0005829">
    <property type="term" value="C:cytosol"/>
    <property type="evidence" value="ECO:0007669"/>
    <property type="project" value="TreeGrafter"/>
</dbReference>
<organism evidence="5 6">
    <name type="scientific">Bowdeniella nasicola</name>
    <dbReference type="NCBI Taxonomy" id="208480"/>
    <lineage>
        <taxon>Bacteria</taxon>
        <taxon>Bacillati</taxon>
        <taxon>Actinomycetota</taxon>
        <taxon>Actinomycetes</taxon>
        <taxon>Actinomycetales</taxon>
        <taxon>Actinomycetaceae</taxon>
        <taxon>Bowdeniella</taxon>
    </lineage>
</organism>
<dbReference type="Proteomes" id="UP000199288">
    <property type="component" value="Unassembled WGS sequence"/>
</dbReference>
<feature type="domain" description="Exonuclease" evidence="4">
    <location>
        <begin position="7"/>
        <end position="186"/>
    </location>
</feature>
<dbReference type="PANTHER" id="PTHR30231:SF4">
    <property type="entry name" value="PROTEIN NEN2"/>
    <property type="match status" value="1"/>
</dbReference>
<evidence type="ECO:0000256" key="3">
    <source>
        <dbReference type="ARBA" id="ARBA00022839"/>
    </source>
</evidence>
<evidence type="ECO:0000313" key="5">
    <source>
        <dbReference type="EMBL" id="SEA14532.1"/>
    </source>
</evidence>
<evidence type="ECO:0000256" key="2">
    <source>
        <dbReference type="ARBA" id="ARBA00022801"/>
    </source>
</evidence>
<dbReference type="CDD" id="cd06127">
    <property type="entry name" value="DEDDh"/>
    <property type="match status" value="1"/>
</dbReference>
<dbReference type="SUPFAM" id="SSF53098">
    <property type="entry name" value="Ribonuclease H-like"/>
    <property type="match status" value="1"/>
</dbReference>
<dbReference type="InterPro" id="IPR013520">
    <property type="entry name" value="Ribonucl_H"/>
</dbReference>
<keyword evidence="6" id="KW-1185">Reference proteome</keyword>
<evidence type="ECO:0000313" key="6">
    <source>
        <dbReference type="Proteomes" id="UP000199288"/>
    </source>
</evidence>
<keyword evidence="2" id="KW-0378">Hydrolase</keyword>